<feature type="region of interest" description="Disordered" evidence="1">
    <location>
        <begin position="455"/>
        <end position="525"/>
    </location>
</feature>
<protein>
    <recommendedName>
        <fullName evidence="4">DUF4218 domain-containing protein</fullName>
    </recommendedName>
</protein>
<dbReference type="AlphaFoldDB" id="A0A9P6L6X9"/>
<dbReference type="OrthoDB" id="6613063at2759"/>
<sequence length="525" mass="58834">MRSHDKFIEQGASVLEAPTNAAAKRLAKDTGIKGIPLLASLNTLNFPFSFPLDFMHLIFKNLIPNLIKHYTGTFKDLDSGTEDYKLSKEAWSEICEAGSASGDTIPSSFGSRMPNIESERSNMTAEAWGFWSMYLAPILLQNRFSRRRYYDHFLKLVKLIHTCISFELKRSEVAEIRQGFQDWVLEYEEIFYQQNPSRISACPVTVHSLLHIADGIEATGPVWAAWAFVMEQYCGWIKRSTVRSRKHALKSIDNRILETTQLEMAKTRYGLVKKLSLKPKHGRTSKERFPHYPGYALLDPKRALSVNPALKRQLVDLIVTRCSPDFVDHKISAATAKKFIPSKLTEWGRVQIDETGDRARGRAHHNTGSSTRDSCFVRYECLVDRNAANNEAEDLVQQTFFEETILLTHVQTCDATENEDGFWEYSSMKRSPHFVDLKTVACVVGRVRDQGHWTFVDRSGPTAHAKMASPPSSSCSDVTDFSTSEESDPNPGSSSDNGSPTLDPSPVDANGSPMDLDTSSLGSSG</sequence>
<comment type="caution">
    <text evidence="2">The sequence shown here is derived from an EMBL/GenBank/DDBJ whole genome shotgun (WGS) entry which is preliminary data.</text>
</comment>
<gene>
    <name evidence="2" type="ORF">BJ322DRAFT_1211181</name>
</gene>
<evidence type="ECO:0000313" key="2">
    <source>
        <dbReference type="EMBL" id="KAF9785290.1"/>
    </source>
</evidence>
<accession>A0A9P6L6X9</accession>
<reference evidence="2" key="2">
    <citation type="submission" date="2020-11" db="EMBL/GenBank/DDBJ databases">
        <authorList>
            <consortium name="DOE Joint Genome Institute"/>
            <person name="Kuo A."/>
            <person name="Miyauchi S."/>
            <person name="Kiss E."/>
            <person name="Drula E."/>
            <person name="Kohler A."/>
            <person name="Sanchez-Garcia M."/>
            <person name="Andreopoulos B."/>
            <person name="Barry K.W."/>
            <person name="Bonito G."/>
            <person name="Buee M."/>
            <person name="Carver A."/>
            <person name="Chen C."/>
            <person name="Cichocki N."/>
            <person name="Clum A."/>
            <person name="Culley D."/>
            <person name="Crous P.W."/>
            <person name="Fauchery L."/>
            <person name="Girlanda M."/>
            <person name="Hayes R."/>
            <person name="Keri Z."/>
            <person name="Labutti K."/>
            <person name="Lipzen A."/>
            <person name="Lombard V."/>
            <person name="Magnuson J."/>
            <person name="Maillard F."/>
            <person name="Morin E."/>
            <person name="Murat C."/>
            <person name="Nolan M."/>
            <person name="Ohm R."/>
            <person name="Pangilinan J."/>
            <person name="Pereira M."/>
            <person name="Perotto S."/>
            <person name="Peter M."/>
            <person name="Riley R."/>
            <person name="Sitrit Y."/>
            <person name="Stielow B."/>
            <person name="Szollosi G."/>
            <person name="Zifcakova L."/>
            <person name="Stursova M."/>
            <person name="Spatafora J.W."/>
            <person name="Tedersoo L."/>
            <person name="Vaario L.-M."/>
            <person name="Yamada A."/>
            <person name="Yan M."/>
            <person name="Wang P."/>
            <person name="Xu J."/>
            <person name="Bruns T."/>
            <person name="Baldrian P."/>
            <person name="Vilgalys R."/>
            <person name="Henrissat B."/>
            <person name="Grigoriev I.V."/>
            <person name="Hibbett D."/>
            <person name="Nagy L.G."/>
            <person name="Martin F.M."/>
        </authorList>
    </citation>
    <scope>NUCLEOTIDE SEQUENCE</scope>
    <source>
        <strain evidence="2">UH-Tt-Lm1</strain>
    </source>
</reference>
<feature type="compositionally biased region" description="Low complexity" evidence="1">
    <location>
        <begin position="489"/>
        <end position="499"/>
    </location>
</feature>
<evidence type="ECO:0008006" key="4">
    <source>
        <dbReference type="Google" id="ProtNLM"/>
    </source>
</evidence>
<dbReference type="PANTHER" id="PTHR46579">
    <property type="entry name" value="F5/8 TYPE C DOMAIN-CONTAINING PROTEIN-RELATED"/>
    <property type="match status" value="1"/>
</dbReference>
<dbReference type="PANTHER" id="PTHR46579:SF1">
    <property type="entry name" value="F5_8 TYPE C DOMAIN-CONTAINING PROTEIN"/>
    <property type="match status" value="1"/>
</dbReference>
<feature type="compositionally biased region" description="Polar residues" evidence="1">
    <location>
        <begin position="470"/>
        <end position="482"/>
    </location>
</feature>
<dbReference type="EMBL" id="WIUZ02000007">
    <property type="protein sequence ID" value="KAF9785290.1"/>
    <property type="molecule type" value="Genomic_DNA"/>
</dbReference>
<evidence type="ECO:0000313" key="3">
    <source>
        <dbReference type="Proteomes" id="UP000736335"/>
    </source>
</evidence>
<proteinExistence type="predicted"/>
<reference evidence="2" key="1">
    <citation type="journal article" date="2020" name="Nat. Commun.">
        <title>Large-scale genome sequencing of mycorrhizal fungi provides insights into the early evolution of symbiotic traits.</title>
        <authorList>
            <person name="Miyauchi S."/>
            <person name="Kiss E."/>
            <person name="Kuo A."/>
            <person name="Drula E."/>
            <person name="Kohler A."/>
            <person name="Sanchez-Garcia M."/>
            <person name="Morin E."/>
            <person name="Andreopoulos B."/>
            <person name="Barry K.W."/>
            <person name="Bonito G."/>
            <person name="Buee M."/>
            <person name="Carver A."/>
            <person name="Chen C."/>
            <person name="Cichocki N."/>
            <person name="Clum A."/>
            <person name="Culley D."/>
            <person name="Crous P.W."/>
            <person name="Fauchery L."/>
            <person name="Girlanda M."/>
            <person name="Hayes R.D."/>
            <person name="Keri Z."/>
            <person name="LaButti K."/>
            <person name="Lipzen A."/>
            <person name="Lombard V."/>
            <person name="Magnuson J."/>
            <person name="Maillard F."/>
            <person name="Murat C."/>
            <person name="Nolan M."/>
            <person name="Ohm R.A."/>
            <person name="Pangilinan J."/>
            <person name="Pereira M.F."/>
            <person name="Perotto S."/>
            <person name="Peter M."/>
            <person name="Pfister S."/>
            <person name="Riley R."/>
            <person name="Sitrit Y."/>
            <person name="Stielow J.B."/>
            <person name="Szollosi G."/>
            <person name="Zifcakova L."/>
            <person name="Stursova M."/>
            <person name="Spatafora J.W."/>
            <person name="Tedersoo L."/>
            <person name="Vaario L.M."/>
            <person name="Yamada A."/>
            <person name="Yan M."/>
            <person name="Wang P."/>
            <person name="Xu J."/>
            <person name="Bruns T."/>
            <person name="Baldrian P."/>
            <person name="Vilgalys R."/>
            <person name="Dunand C."/>
            <person name="Henrissat B."/>
            <person name="Grigoriev I.V."/>
            <person name="Hibbett D."/>
            <person name="Nagy L.G."/>
            <person name="Martin F.M."/>
        </authorList>
    </citation>
    <scope>NUCLEOTIDE SEQUENCE</scope>
    <source>
        <strain evidence="2">UH-Tt-Lm1</strain>
    </source>
</reference>
<dbReference type="Proteomes" id="UP000736335">
    <property type="component" value="Unassembled WGS sequence"/>
</dbReference>
<keyword evidence="3" id="KW-1185">Reference proteome</keyword>
<name>A0A9P6L6X9_9AGAM</name>
<evidence type="ECO:0000256" key="1">
    <source>
        <dbReference type="SAM" id="MobiDB-lite"/>
    </source>
</evidence>
<organism evidence="2 3">
    <name type="scientific">Thelephora terrestris</name>
    <dbReference type="NCBI Taxonomy" id="56493"/>
    <lineage>
        <taxon>Eukaryota</taxon>
        <taxon>Fungi</taxon>
        <taxon>Dikarya</taxon>
        <taxon>Basidiomycota</taxon>
        <taxon>Agaricomycotina</taxon>
        <taxon>Agaricomycetes</taxon>
        <taxon>Thelephorales</taxon>
        <taxon>Thelephoraceae</taxon>
        <taxon>Thelephora</taxon>
    </lineage>
</organism>